<dbReference type="InterPro" id="IPR029033">
    <property type="entry name" value="His_PPase_superfam"/>
</dbReference>
<dbReference type="EMBL" id="BAAAGU010000039">
    <property type="protein sequence ID" value="GAA0655497.1"/>
    <property type="molecule type" value="Genomic_DNA"/>
</dbReference>
<dbReference type="RefSeq" id="WP_344003055.1">
    <property type="nucleotide sequence ID" value="NZ_BAAAGU010000039.1"/>
</dbReference>
<reference evidence="1 2" key="1">
    <citation type="journal article" date="2019" name="Int. J. Syst. Evol. Microbiol.">
        <title>The Global Catalogue of Microorganisms (GCM) 10K type strain sequencing project: providing services to taxonomists for standard genome sequencing and annotation.</title>
        <authorList>
            <consortium name="The Broad Institute Genomics Platform"/>
            <consortium name="The Broad Institute Genome Sequencing Center for Infectious Disease"/>
            <person name="Wu L."/>
            <person name="Ma J."/>
        </authorList>
    </citation>
    <scope>NUCLEOTIDE SEQUENCE [LARGE SCALE GENOMIC DNA]</scope>
    <source>
        <strain evidence="1 2">JCM 10367</strain>
    </source>
</reference>
<gene>
    <name evidence="1" type="ORF">GCM10009535_37940</name>
</gene>
<dbReference type="Gene3D" id="3.40.50.1240">
    <property type="entry name" value="Phosphoglycerate mutase-like"/>
    <property type="match status" value="1"/>
</dbReference>
<proteinExistence type="predicted"/>
<name>A0ABN1HJX7_9ACTN</name>
<organism evidence="1 2">
    <name type="scientific">Streptomyces thermocarboxydovorans</name>
    <dbReference type="NCBI Taxonomy" id="59298"/>
    <lineage>
        <taxon>Bacteria</taxon>
        <taxon>Bacillati</taxon>
        <taxon>Actinomycetota</taxon>
        <taxon>Actinomycetes</taxon>
        <taxon>Kitasatosporales</taxon>
        <taxon>Streptomycetaceae</taxon>
        <taxon>Streptomyces</taxon>
    </lineage>
</organism>
<dbReference type="Proteomes" id="UP001500724">
    <property type="component" value="Unassembled WGS sequence"/>
</dbReference>
<evidence type="ECO:0000313" key="1">
    <source>
        <dbReference type="EMBL" id="GAA0655497.1"/>
    </source>
</evidence>
<evidence type="ECO:0000313" key="2">
    <source>
        <dbReference type="Proteomes" id="UP001500724"/>
    </source>
</evidence>
<keyword evidence="2" id="KW-1185">Reference proteome</keyword>
<comment type="caution">
    <text evidence="1">The sequence shown here is derived from an EMBL/GenBank/DDBJ whole genome shotgun (WGS) entry which is preliminary data.</text>
</comment>
<dbReference type="SUPFAM" id="SSF53254">
    <property type="entry name" value="Phosphoglycerate mutase-like"/>
    <property type="match status" value="1"/>
</dbReference>
<protein>
    <submittedName>
        <fullName evidence="1">Histidine phosphatase family protein</fullName>
    </submittedName>
</protein>
<dbReference type="InterPro" id="IPR013078">
    <property type="entry name" value="His_Pase_superF_clade-1"/>
</dbReference>
<accession>A0ABN1HJX7</accession>
<dbReference type="Pfam" id="PF00300">
    <property type="entry name" value="His_Phos_1"/>
    <property type="match status" value="1"/>
</dbReference>
<sequence length="184" mass="19567">MTIRLTAVTAALGRTGPRVPLDGDVPLDARARQQARAARAVLPPADRFLCAPSRRCRDTAEALGLRAATEPALRDLELGGWKGRSLDELAAAEPEALAAWTTDPTAAPHGGESVADLCRRVAGWLDGLPDDTGRLIAVVDQSVARAAAVHALMAPPEAFWRIDVPPLTCVRLTGRAGRWNLRMG</sequence>